<organism evidence="6">
    <name type="scientific">marine metagenome</name>
    <dbReference type="NCBI Taxonomy" id="408172"/>
    <lineage>
        <taxon>unclassified sequences</taxon>
        <taxon>metagenomes</taxon>
        <taxon>ecological metagenomes</taxon>
    </lineage>
</organism>
<keyword evidence="4 5" id="KW-0472">Membrane</keyword>
<evidence type="ECO:0000256" key="2">
    <source>
        <dbReference type="ARBA" id="ARBA00022692"/>
    </source>
</evidence>
<evidence type="ECO:0000256" key="1">
    <source>
        <dbReference type="ARBA" id="ARBA00004141"/>
    </source>
</evidence>
<protein>
    <recommendedName>
        <fullName evidence="7">ABC transmembrane type-1 domain-containing protein</fullName>
    </recommendedName>
</protein>
<keyword evidence="3 5" id="KW-1133">Transmembrane helix</keyword>
<feature type="non-terminal residue" evidence="6">
    <location>
        <position position="84"/>
    </location>
</feature>
<comment type="subcellular location">
    <subcellularLocation>
        <location evidence="1">Membrane</location>
        <topology evidence="1">Multi-pass membrane protein</topology>
    </subcellularLocation>
</comment>
<gene>
    <name evidence="6" type="ORF">METZ01_LOCUS338961</name>
</gene>
<keyword evidence="2 5" id="KW-0812">Transmembrane</keyword>
<dbReference type="AlphaFoldDB" id="A0A382QMC2"/>
<evidence type="ECO:0008006" key="7">
    <source>
        <dbReference type="Google" id="ProtNLM"/>
    </source>
</evidence>
<name>A0A382QMC2_9ZZZZ</name>
<feature type="transmembrane region" description="Helical" evidence="5">
    <location>
        <begin position="54"/>
        <end position="75"/>
    </location>
</feature>
<dbReference type="GO" id="GO:0016020">
    <property type="term" value="C:membrane"/>
    <property type="evidence" value="ECO:0007669"/>
    <property type="project" value="UniProtKB-SubCell"/>
</dbReference>
<dbReference type="InterPro" id="IPR035906">
    <property type="entry name" value="MetI-like_sf"/>
</dbReference>
<dbReference type="EMBL" id="UINC01115233">
    <property type="protein sequence ID" value="SVC86107.1"/>
    <property type="molecule type" value="Genomic_DNA"/>
</dbReference>
<reference evidence="6" key="1">
    <citation type="submission" date="2018-05" db="EMBL/GenBank/DDBJ databases">
        <authorList>
            <person name="Lanie J.A."/>
            <person name="Ng W.-L."/>
            <person name="Kazmierczak K.M."/>
            <person name="Andrzejewski T.M."/>
            <person name="Davidsen T.M."/>
            <person name="Wayne K.J."/>
            <person name="Tettelin H."/>
            <person name="Glass J.I."/>
            <person name="Rusch D."/>
            <person name="Podicherti R."/>
            <person name="Tsui H.-C.T."/>
            <person name="Winkler M.E."/>
        </authorList>
    </citation>
    <scope>NUCLEOTIDE SEQUENCE</scope>
</reference>
<evidence type="ECO:0000256" key="5">
    <source>
        <dbReference type="SAM" id="Phobius"/>
    </source>
</evidence>
<proteinExistence type="predicted"/>
<accession>A0A382QMC2</accession>
<dbReference type="SUPFAM" id="SSF161098">
    <property type="entry name" value="MetI-like"/>
    <property type="match status" value="1"/>
</dbReference>
<dbReference type="Gene3D" id="1.10.3720.10">
    <property type="entry name" value="MetI-like"/>
    <property type="match status" value="1"/>
</dbReference>
<evidence type="ECO:0000256" key="4">
    <source>
        <dbReference type="ARBA" id="ARBA00023136"/>
    </source>
</evidence>
<evidence type="ECO:0000256" key="3">
    <source>
        <dbReference type="ARBA" id="ARBA00022989"/>
    </source>
</evidence>
<evidence type="ECO:0000313" key="6">
    <source>
        <dbReference type="EMBL" id="SVC86107.1"/>
    </source>
</evidence>
<sequence>MSITAFNSAEFPAITPWECFSWRWFQEGKIAYDGQHLAGLSTDWRLHDGLIKSLIIGLGVVVLAVPIGMAASIVLTQVHSRLRT</sequence>